<name>E0W039_PEDHC</name>
<dbReference type="CTD" id="8235690"/>
<dbReference type="AlphaFoldDB" id="E0W039"/>
<dbReference type="EMBL" id="AAZO01006616">
    <property type="status" value="NOT_ANNOTATED_CDS"/>
    <property type="molecule type" value="Genomic_DNA"/>
</dbReference>
<evidence type="ECO:0000256" key="1">
    <source>
        <dbReference type="SAM" id="MobiDB-lite"/>
    </source>
</evidence>
<dbReference type="GeneID" id="8235690"/>
<dbReference type="KEGG" id="phu:Phum_PHUM544680"/>
<feature type="region of interest" description="Disordered" evidence="1">
    <location>
        <begin position="132"/>
        <end position="154"/>
    </location>
</feature>
<evidence type="ECO:0000313" key="2">
    <source>
        <dbReference type="EMBL" id="EEB18995.1"/>
    </source>
</evidence>
<accession>E0W039</accession>
<evidence type="ECO:0000313" key="3">
    <source>
        <dbReference type="EnsemblMetazoa" id="PHUM544680-PA"/>
    </source>
</evidence>
<dbReference type="EMBL" id="DS235855">
    <property type="protein sequence ID" value="EEB18995.1"/>
    <property type="molecule type" value="Genomic_DNA"/>
</dbReference>
<reference evidence="2" key="2">
    <citation type="submission" date="2007-04" db="EMBL/GenBank/DDBJ databases">
        <title>The genome of the human body louse.</title>
        <authorList>
            <consortium name="The Human Body Louse Genome Consortium"/>
            <person name="Kirkness E."/>
            <person name="Walenz B."/>
            <person name="Hass B."/>
            <person name="Bruggner R."/>
            <person name="Strausberg R."/>
        </authorList>
    </citation>
    <scope>NUCLEOTIDE SEQUENCE</scope>
    <source>
        <strain evidence="2">USDA</strain>
    </source>
</reference>
<evidence type="ECO:0000313" key="4">
    <source>
        <dbReference type="Proteomes" id="UP000009046"/>
    </source>
</evidence>
<dbReference type="RefSeq" id="XP_002431733.1">
    <property type="nucleotide sequence ID" value="XM_002431688.1"/>
</dbReference>
<reference evidence="2" key="1">
    <citation type="submission" date="2007-04" db="EMBL/GenBank/DDBJ databases">
        <title>Annotation of Pediculus humanus corporis strain USDA.</title>
        <authorList>
            <person name="Kirkness E."/>
            <person name="Hannick L."/>
            <person name="Hass B."/>
            <person name="Bruggner R."/>
            <person name="Lawson D."/>
            <person name="Bidwell S."/>
            <person name="Joardar V."/>
            <person name="Caler E."/>
            <person name="Walenz B."/>
            <person name="Inman J."/>
            <person name="Schobel S."/>
            <person name="Galinsky K."/>
            <person name="Amedeo P."/>
            <person name="Strausberg R."/>
        </authorList>
    </citation>
    <scope>NUCLEOTIDE SEQUENCE</scope>
    <source>
        <strain evidence="2">USDA</strain>
    </source>
</reference>
<gene>
    <name evidence="3" type="primary">8235690</name>
    <name evidence="2" type="ORF">Phum_PHUM544680</name>
</gene>
<dbReference type="EnsemblMetazoa" id="PHUM544680-RA">
    <property type="protein sequence ID" value="PHUM544680-PA"/>
    <property type="gene ID" value="PHUM544680"/>
</dbReference>
<dbReference type="VEuPathDB" id="VectorBase:PHUM544680"/>
<protein>
    <submittedName>
        <fullName evidence="2 3">Uncharacterized protein</fullName>
    </submittedName>
</protein>
<proteinExistence type="predicted"/>
<reference evidence="3" key="3">
    <citation type="submission" date="2020-05" db="UniProtKB">
        <authorList>
            <consortium name="EnsemblMetazoa"/>
        </authorList>
    </citation>
    <scope>IDENTIFICATION</scope>
    <source>
        <strain evidence="3">USDA</strain>
    </source>
</reference>
<dbReference type="HOGENOM" id="CLU_1262909_0_0_1"/>
<keyword evidence="4" id="KW-1185">Reference proteome</keyword>
<dbReference type="Proteomes" id="UP000009046">
    <property type="component" value="Unassembled WGS sequence"/>
</dbReference>
<dbReference type="InParanoid" id="E0W039"/>
<sequence length="219" mass="25035">MPKNAIKRLQKLQTELESVISICDEANTCLNVEECHTFDFNNLKENSTPIFTTNNDISSLRDQKIDGKKKIDKTLVSPVSKVTVVKQNPTSHNLTTCATNTFYNTDNEFESIKNQSDFKCIDEFLEKLNSGLNFEQNSSPPPSCSSSSSTFVNNNNKIHKRKSEKLNENYKKENCFHAPPRNINELSEYKNVRRHVLKKKKSPIKARIIIMIMIISGFT</sequence>
<organism>
    <name type="scientific">Pediculus humanus subsp. corporis</name>
    <name type="common">Body louse</name>
    <dbReference type="NCBI Taxonomy" id="121224"/>
    <lineage>
        <taxon>Eukaryota</taxon>
        <taxon>Metazoa</taxon>
        <taxon>Ecdysozoa</taxon>
        <taxon>Arthropoda</taxon>
        <taxon>Hexapoda</taxon>
        <taxon>Insecta</taxon>
        <taxon>Pterygota</taxon>
        <taxon>Neoptera</taxon>
        <taxon>Paraneoptera</taxon>
        <taxon>Psocodea</taxon>
        <taxon>Troctomorpha</taxon>
        <taxon>Phthiraptera</taxon>
        <taxon>Anoplura</taxon>
        <taxon>Pediculidae</taxon>
        <taxon>Pediculus</taxon>
    </lineage>
</organism>